<reference evidence="1" key="1">
    <citation type="journal article" date="2020" name="Stud. Mycol.">
        <title>101 Dothideomycetes genomes: a test case for predicting lifestyles and emergence of pathogens.</title>
        <authorList>
            <person name="Haridas S."/>
            <person name="Albert R."/>
            <person name="Binder M."/>
            <person name="Bloem J."/>
            <person name="Labutti K."/>
            <person name="Salamov A."/>
            <person name="Andreopoulos B."/>
            <person name="Baker S."/>
            <person name="Barry K."/>
            <person name="Bills G."/>
            <person name="Bluhm B."/>
            <person name="Cannon C."/>
            <person name="Castanera R."/>
            <person name="Culley D."/>
            <person name="Daum C."/>
            <person name="Ezra D."/>
            <person name="Gonzalez J."/>
            <person name="Henrissat B."/>
            <person name="Kuo A."/>
            <person name="Liang C."/>
            <person name="Lipzen A."/>
            <person name="Lutzoni F."/>
            <person name="Magnuson J."/>
            <person name="Mondo S."/>
            <person name="Nolan M."/>
            <person name="Ohm R."/>
            <person name="Pangilinan J."/>
            <person name="Park H.-J."/>
            <person name="Ramirez L."/>
            <person name="Alfaro M."/>
            <person name="Sun H."/>
            <person name="Tritt A."/>
            <person name="Yoshinaga Y."/>
            <person name="Zwiers L.-H."/>
            <person name="Turgeon B."/>
            <person name="Goodwin S."/>
            <person name="Spatafora J."/>
            <person name="Crous P."/>
            <person name="Grigoriev I."/>
        </authorList>
    </citation>
    <scope>NUCLEOTIDE SEQUENCE</scope>
    <source>
        <strain evidence="1">CBS 121739</strain>
    </source>
</reference>
<keyword evidence="2" id="KW-1185">Reference proteome</keyword>
<organism evidence="1 2">
    <name type="scientific">Pseudovirgaria hyperparasitica</name>
    <dbReference type="NCBI Taxonomy" id="470096"/>
    <lineage>
        <taxon>Eukaryota</taxon>
        <taxon>Fungi</taxon>
        <taxon>Dikarya</taxon>
        <taxon>Ascomycota</taxon>
        <taxon>Pezizomycotina</taxon>
        <taxon>Dothideomycetes</taxon>
        <taxon>Dothideomycetes incertae sedis</taxon>
        <taxon>Acrospermales</taxon>
        <taxon>Acrospermaceae</taxon>
        <taxon>Pseudovirgaria</taxon>
    </lineage>
</organism>
<evidence type="ECO:0000313" key="2">
    <source>
        <dbReference type="Proteomes" id="UP000799437"/>
    </source>
</evidence>
<evidence type="ECO:0000313" key="1">
    <source>
        <dbReference type="EMBL" id="KAF2758636.1"/>
    </source>
</evidence>
<protein>
    <submittedName>
        <fullName evidence="1">Fruit body lectin</fullName>
    </submittedName>
</protein>
<dbReference type="SUPFAM" id="SSF63724">
    <property type="entry name" value="Cytolysin/lectin"/>
    <property type="match status" value="1"/>
</dbReference>
<dbReference type="OrthoDB" id="4791458at2759"/>
<dbReference type="EMBL" id="ML996571">
    <property type="protein sequence ID" value="KAF2758636.1"/>
    <property type="molecule type" value="Genomic_DNA"/>
</dbReference>
<dbReference type="Proteomes" id="UP000799437">
    <property type="component" value="Unassembled WGS sequence"/>
</dbReference>
<sequence>MSYTIKVRVNQSSERFRLVESGVWYYANGGTWTVESNEQLTLTMGGSGTSGMVRYMTEAGKEAFFVAMGVHNYKPWVDIVTGLGDDITCVKALPEYYDGSSQRSKSREEQKTSESILNAQSRTIAAEFTSASGQNLELAINIG</sequence>
<dbReference type="InterPro" id="IPR009960">
    <property type="entry name" value="Fruit_body_lectin_fun"/>
</dbReference>
<name>A0A6A6W9T2_9PEZI</name>
<gene>
    <name evidence="1" type="ORF">EJ05DRAFT_475945</name>
</gene>
<dbReference type="RefSeq" id="XP_033601087.1">
    <property type="nucleotide sequence ID" value="XM_033743923.1"/>
</dbReference>
<dbReference type="Gene3D" id="2.60.270.20">
    <property type="entry name" value="Cytolysin/lectin"/>
    <property type="match status" value="1"/>
</dbReference>
<dbReference type="InterPro" id="IPR015926">
    <property type="entry name" value="Cytolysin/lectin"/>
</dbReference>
<dbReference type="Pfam" id="PF07367">
    <property type="entry name" value="FB_lectin"/>
    <property type="match status" value="1"/>
</dbReference>
<dbReference type="GeneID" id="54484977"/>
<proteinExistence type="predicted"/>
<accession>A0A6A6W9T2</accession>
<dbReference type="AlphaFoldDB" id="A0A6A6W9T2"/>